<dbReference type="SUPFAM" id="SSF117281">
    <property type="entry name" value="Kelch motif"/>
    <property type="match status" value="1"/>
</dbReference>
<dbReference type="InterPro" id="IPR036047">
    <property type="entry name" value="F-box-like_dom_sf"/>
</dbReference>
<dbReference type="AlphaFoldDB" id="A0A6U6EQU6"/>
<feature type="region of interest" description="Disordered" evidence="3">
    <location>
        <begin position="365"/>
        <end position="393"/>
    </location>
</feature>
<evidence type="ECO:0000313" key="4">
    <source>
        <dbReference type="EMBL" id="CAE2237182.1"/>
    </source>
</evidence>
<evidence type="ECO:0000313" key="5">
    <source>
        <dbReference type="EMBL" id="CAE2237188.1"/>
    </source>
</evidence>
<protein>
    <recommendedName>
        <fullName evidence="6">F-box domain-containing protein</fullName>
    </recommendedName>
</protein>
<reference evidence="5" key="1">
    <citation type="submission" date="2021-01" db="EMBL/GenBank/DDBJ databases">
        <authorList>
            <person name="Corre E."/>
            <person name="Pelletier E."/>
            <person name="Niang G."/>
            <person name="Scheremetjew M."/>
            <person name="Finn R."/>
            <person name="Kale V."/>
            <person name="Holt S."/>
            <person name="Cochrane G."/>
            <person name="Meng A."/>
            <person name="Brown T."/>
            <person name="Cohen L."/>
        </authorList>
    </citation>
    <scope>NUCLEOTIDE SEQUENCE</scope>
    <source>
        <strain evidence="5">Isolate 1302-5</strain>
    </source>
</reference>
<name>A0A6U6EQU6_9STRA</name>
<keyword evidence="1" id="KW-0880">Kelch repeat</keyword>
<dbReference type="InterPro" id="IPR015915">
    <property type="entry name" value="Kelch-typ_b-propeller"/>
</dbReference>
<evidence type="ECO:0000256" key="1">
    <source>
        <dbReference type="ARBA" id="ARBA00022441"/>
    </source>
</evidence>
<dbReference type="InterPro" id="IPR011043">
    <property type="entry name" value="Gal_Oxase/kelch_b-propeller"/>
</dbReference>
<dbReference type="SUPFAM" id="SSF81383">
    <property type="entry name" value="F-box domain"/>
    <property type="match status" value="1"/>
</dbReference>
<proteinExistence type="predicted"/>
<sequence length="739" mass="80079">MSFLSHQYCLPFFHFLWSPRAPPPLVLFQSSVTRDIFVRRSKAPSVQTFQMPFVDILHLPAMNGSASSSSSPPFLPISVPPSTTGGAFFDSLLPDDVRTVIALHLEADDILRLVSATRAWSDSGRSSTSLWKALLLREAGPNGDSWSNSRDAGMRPAQSLKGRFLHLAQMSSPSSVRWRPVVSPAYSSPTEREGHGMCVLGGGSGAGDSREWIVLHGGFTNDESVHFLDVGADDDDGTGRCENGRACRGGYGWDRVRPSGEHPPFVYGASLTAIDGRRAVRFGGFRSGGYSNECAEVFVLTVGATVPLAQWERVQTRGRIPTGRAYHTATLLGERLLVFVGGMTDRGSIMNVVVLDTETWTWIEGRSEGSNRGEEEEEDGGHGYSEGHPSQAKVSSFAPVITVDVPSPSGRHGHSVVLDAPRNRFVMFGGGSGSDLLRSGVDNSEVWELLLGSGWEDGTAEGLAKSFPWRWRLIHEDSKTEEQWEDARTEEESDDDNGETEGNSPARGLSQSARSTAVGNSQAVPQQADDMASTSRSPDILSPSERLCLGRCHVAAHISPSSVIFAFGAGRPSTNGVLSYDLRTDEWRRLSVSGPLPPPRFTCGSAVVRGGWLVVHGGFCAGEGSMDDVAVLDLAPRTLAVARRGGRSRTFGALPPWEGAPSHRPVKDDDIEEHERDRLPRDSESLMSFLLNAPPGEQQERARHLMGRLIHAGGAANQQLLMWLMAVAEGRVEFDINSD</sequence>
<dbReference type="EMBL" id="HBKQ01021132">
    <property type="protein sequence ID" value="CAE2237182.1"/>
    <property type="molecule type" value="Transcribed_RNA"/>
</dbReference>
<dbReference type="Pfam" id="PF24681">
    <property type="entry name" value="Kelch_KLHDC2_KLHL20_DRC7"/>
    <property type="match status" value="1"/>
</dbReference>
<keyword evidence="2" id="KW-0677">Repeat</keyword>
<feature type="compositionally biased region" description="Basic and acidic residues" evidence="3">
    <location>
        <begin position="478"/>
        <end position="487"/>
    </location>
</feature>
<dbReference type="PANTHER" id="PTHR46093">
    <property type="entry name" value="ACYL-COA-BINDING DOMAIN-CONTAINING PROTEIN 5"/>
    <property type="match status" value="1"/>
</dbReference>
<accession>A0A6U6EQU6</accession>
<dbReference type="EMBL" id="HBKQ01021133">
    <property type="protein sequence ID" value="CAE2237188.1"/>
    <property type="molecule type" value="Transcribed_RNA"/>
</dbReference>
<evidence type="ECO:0000256" key="3">
    <source>
        <dbReference type="SAM" id="MobiDB-lite"/>
    </source>
</evidence>
<evidence type="ECO:0000256" key="2">
    <source>
        <dbReference type="ARBA" id="ARBA00022737"/>
    </source>
</evidence>
<gene>
    <name evidence="4" type="ORF">OAUR00152_LOCUS14329</name>
    <name evidence="5" type="ORF">OAUR00152_LOCUS14330</name>
</gene>
<feature type="region of interest" description="Disordered" evidence="3">
    <location>
        <begin position="478"/>
        <end position="539"/>
    </location>
</feature>
<feature type="compositionally biased region" description="Acidic residues" evidence="3">
    <location>
        <begin position="488"/>
        <end position="499"/>
    </location>
</feature>
<feature type="region of interest" description="Disordered" evidence="3">
    <location>
        <begin position="651"/>
        <end position="679"/>
    </location>
</feature>
<dbReference type="Gene3D" id="2.120.10.80">
    <property type="entry name" value="Kelch-type beta propeller"/>
    <property type="match status" value="2"/>
</dbReference>
<feature type="compositionally biased region" description="Polar residues" evidence="3">
    <location>
        <begin position="509"/>
        <end position="525"/>
    </location>
</feature>
<organism evidence="5">
    <name type="scientific">Odontella aurita</name>
    <dbReference type="NCBI Taxonomy" id="265563"/>
    <lineage>
        <taxon>Eukaryota</taxon>
        <taxon>Sar</taxon>
        <taxon>Stramenopiles</taxon>
        <taxon>Ochrophyta</taxon>
        <taxon>Bacillariophyta</taxon>
        <taxon>Mediophyceae</taxon>
        <taxon>Biddulphiophycidae</taxon>
        <taxon>Eupodiscales</taxon>
        <taxon>Odontellaceae</taxon>
        <taxon>Odontella</taxon>
    </lineage>
</organism>
<dbReference type="SUPFAM" id="SSF50965">
    <property type="entry name" value="Galactose oxidase, central domain"/>
    <property type="match status" value="1"/>
</dbReference>
<feature type="compositionally biased region" description="Basic and acidic residues" evidence="3">
    <location>
        <begin position="665"/>
        <end position="679"/>
    </location>
</feature>
<dbReference type="PANTHER" id="PTHR46093:SF18">
    <property type="entry name" value="FIBRONECTIN TYPE-III DOMAIN-CONTAINING PROTEIN"/>
    <property type="match status" value="1"/>
</dbReference>
<evidence type="ECO:0008006" key="6">
    <source>
        <dbReference type="Google" id="ProtNLM"/>
    </source>
</evidence>